<keyword evidence="10" id="KW-0482">Metalloprotease</keyword>
<organism evidence="14 15">
    <name type="scientific">Tannerella forsythia</name>
    <name type="common">Bacteroides forsythus</name>
    <dbReference type="NCBI Taxonomy" id="28112"/>
    <lineage>
        <taxon>Bacteria</taxon>
        <taxon>Pseudomonadati</taxon>
        <taxon>Bacteroidota</taxon>
        <taxon>Bacteroidia</taxon>
        <taxon>Bacteroidales</taxon>
        <taxon>Tannerellaceae</taxon>
        <taxon>Tannerella</taxon>
    </lineage>
</organism>
<reference evidence="14 15" key="1">
    <citation type="submission" date="2017-09" db="EMBL/GenBank/DDBJ databases">
        <title>Phase variable restriction modification systems are present in the genome sequences of periodontal pathogens Prevotella intermedia, Tannerella forsythia and Porphyromonas gingivalis.</title>
        <authorList>
            <person name="Haigh R.D."/>
            <person name="Crawford L."/>
            <person name="Ralph J."/>
            <person name="Wanford J."/>
            <person name="Vartoukian S.R."/>
            <person name="Hijazib K."/>
            <person name="Wade W."/>
            <person name="Oggioni M.R."/>
        </authorList>
    </citation>
    <scope>NUCLEOTIDE SEQUENCE [LARGE SCALE GENOMIC DNA]</scope>
    <source>
        <strain evidence="14 15">WW11663</strain>
    </source>
</reference>
<evidence type="ECO:0000256" key="4">
    <source>
        <dbReference type="ARBA" id="ARBA00022670"/>
    </source>
</evidence>
<evidence type="ECO:0000256" key="7">
    <source>
        <dbReference type="ARBA" id="ARBA00022729"/>
    </source>
</evidence>
<keyword evidence="7 13" id="KW-0732">Signal</keyword>
<dbReference type="GO" id="GO:0046872">
    <property type="term" value="F:metal ion binding"/>
    <property type="evidence" value="ECO:0007669"/>
    <property type="project" value="UniProtKB-KW"/>
</dbReference>
<comment type="cofactor">
    <cofactor evidence="1">
        <name>Mn(2+)</name>
        <dbReference type="ChEBI" id="CHEBI:29035"/>
    </cofactor>
</comment>
<dbReference type="Proteomes" id="UP000219259">
    <property type="component" value="Unassembled WGS sequence"/>
</dbReference>
<evidence type="ECO:0000256" key="11">
    <source>
        <dbReference type="ARBA" id="ARBA00023136"/>
    </source>
</evidence>
<evidence type="ECO:0000256" key="6">
    <source>
        <dbReference type="ARBA" id="ARBA00022723"/>
    </source>
</evidence>
<evidence type="ECO:0000313" key="15">
    <source>
        <dbReference type="Proteomes" id="UP000219259"/>
    </source>
</evidence>
<comment type="subcellular location">
    <subcellularLocation>
        <location evidence="3">Membrane</location>
        <topology evidence="3">Single-pass type I membrane protein</topology>
    </subcellularLocation>
</comment>
<evidence type="ECO:0000256" key="13">
    <source>
        <dbReference type="SAM" id="SignalP"/>
    </source>
</evidence>
<comment type="cofactor">
    <cofactor evidence="2">
        <name>Co(2+)</name>
        <dbReference type="ChEBI" id="CHEBI:48828"/>
    </cofactor>
</comment>
<evidence type="ECO:0000256" key="9">
    <source>
        <dbReference type="ARBA" id="ARBA00022989"/>
    </source>
</evidence>
<evidence type="ECO:0000256" key="3">
    <source>
        <dbReference type="ARBA" id="ARBA00004479"/>
    </source>
</evidence>
<keyword evidence="12" id="KW-0325">Glycoprotein</keyword>
<keyword evidence="8" id="KW-0378">Hydrolase</keyword>
<dbReference type="PANTHER" id="PTHR31120:SF6">
    <property type="entry name" value="METALLOPROTEASE TIKI HOMOLOG"/>
    <property type="match status" value="1"/>
</dbReference>
<dbReference type="InterPro" id="IPR040230">
    <property type="entry name" value="TIKI1/2-like"/>
</dbReference>
<gene>
    <name evidence="14" type="ORF">CLI86_13085</name>
</gene>
<dbReference type="InterPro" id="IPR002816">
    <property type="entry name" value="TraB/PrgY/GumN_fam"/>
</dbReference>
<accession>A0A2A6E4T7</accession>
<evidence type="ECO:0000256" key="5">
    <source>
        <dbReference type="ARBA" id="ARBA00022692"/>
    </source>
</evidence>
<dbReference type="GO" id="GO:0004222">
    <property type="term" value="F:metalloendopeptidase activity"/>
    <property type="evidence" value="ECO:0007669"/>
    <property type="project" value="TreeGrafter"/>
</dbReference>
<name>A0A2A6E4T7_TANFO</name>
<evidence type="ECO:0000256" key="1">
    <source>
        <dbReference type="ARBA" id="ARBA00001936"/>
    </source>
</evidence>
<keyword evidence="6" id="KW-0479">Metal-binding</keyword>
<feature type="chain" id="PRO_5013332077" evidence="13">
    <location>
        <begin position="22"/>
        <end position="320"/>
    </location>
</feature>
<dbReference type="GO" id="GO:0006508">
    <property type="term" value="P:proteolysis"/>
    <property type="evidence" value="ECO:0007669"/>
    <property type="project" value="UniProtKB-KW"/>
</dbReference>
<comment type="caution">
    <text evidence="14">The sequence shown here is derived from an EMBL/GenBank/DDBJ whole genome shotgun (WGS) entry which is preliminary data.</text>
</comment>
<evidence type="ECO:0000256" key="10">
    <source>
        <dbReference type="ARBA" id="ARBA00023049"/>
    </source>
</evidence>
<keyword evidence="9" id="KW-1133">Transmembrane helix</keyword>
<evidence type="ECO:0000256" key="2">
    <source>
        <dbReference type="ARBA" id="ARBA00001941"/>
    </source>
</evidence>
<keyword evidence="5" id="KW-0812">Transmembrane</keyword>
<keyword evidence="4" id="KW-0645">Protease</keyword>
<dbReference type="RefSeq" id="WP_074453286.1">
    <property type="nucleotide sequence ID" value="NZ_FMMN01000048.1"/>
</dbReference>
<dbReference type="GO" id="GO:0030178">
    <property type="term" value="P:negative regulation of Wnt signaling pathway"/>
    <property type="evidence" value="ECO:0007669"/>
    <property type="project" value="InterPro"/>
</dbReference>
<proteinExistence type="predicted"/>
<evidence type="ECO:0000256" key="12">
    <source>
        <dbReference type="ARBA" id="ARBA00023180"/>
    </source>
</evidence>
<dbReference type="GO" id="GO:0016020">
    <property type="term" value="C:membrane"/>
    <property type="evidence" value="ECO:0007669"/>
    <property type="project" value="UniProtKB-SubCell"/>
</dbReference>
<evidence type="ECO:0000256" key="8">
    <source>
        <dbReference type="ARBA" id="ARBA00022801"/>
    </source>
</evidence>
<keyword evidence="11" id="KW-0472">Membrane</keyword>
<evidence type="ECO:0000313" key="14">
    <source>
        <dbReference type="EMBL" id="PDP42088.1"/>
    </source>
</evidence>
<dbReference type="AlphaFoldDB" id="A0A2A6E4T7"/>
<protein>
    <submittedName>
        <fullName evidence="14">TraB/GumN family protein</fullName>
    </submittedName>
</protein>
<sequence>MKRILITLFLLSSFSIGICSAQLTQEAELNNNENSLLWRISGNGLQHDSYLLGTMHNVHRTFLDTISGFRKAFKEAKQVAVECDFYYTAESNRSSKPKEELKDYIFMPQDTTYAMLYNGDDYQFVDSIMKKGNRQYFKYKPFFWSNFFTKMVIYDSIKSIQSTMDGFILLIGYQNDKKIYFMETLEDVGRKVTEFDSLGYVVDLHDQAKMLQHTLKHPNSIRSFVDQMKKYYFKQALTQLSVDSLTKQLKLEDTPQIVRDRFKFMNDVLIAGRNEEWMSNIIPMIHEDSSLIAVGAGHLIGPDGLIAKLRDRGYKVEPMR</sequence>
<feature type="signal peptide" evidence="13">
    <location>
        <begin position="1"/>
        <end position="21"/>
    </location>
</feature>
<dbReference type="PANTHER" id="PTHR31120">
    <property type="entry name" value="METALLOPROTEASE TIKI"/>
    <property type="match status" value="1"/>
</dbReference>
<dbReference type="CDD" id="cd14789">
    <property type="entry name" value="Tiki"/>
    <property type="match status" value="1"/>
</dbReference>
<dbReference type="Pfam" id="PF01963">
    <property type="entry name" value="TraB_PrgY_gumN"/>
    <property type="match status" value="1"/>
</dbReference>
<dbReference type="EMBL" id="NSLJ01000053">
    <property type="protein sequence ID" value="PDP42088.1"/>
    <property type="molecule type" value="Genomic_DNA"/>
</dbReference>